<reference evidence="1 2" key="1">
    <citation type="submission" date="2017-03" db="EMBL/GenBank/DDBJ databases">
        <title>Genomes of endolithic fungi from Antarctica.</title>
        <authorList>
            <person name="Coleine C."/>
            <person name="Masonjones S."/>
            <person name="Stajich J.E."/>
        </authorList>
    </citation>
    <scope>NUCLEOTIDE SEQUENCE [LARGE SCALE GENOMIC DNA]</scope>
    <source>
        <strain evidence="1 2">CCFEE 6315</strain>
    </source>
</reference>
<keyword evidence="2" id="KW-1185">Reference proteome</keyword>
<organism evidence="1 2">
    <name type="scientific">Salinomyces thailandicus</name>
    <dbReference type="NCBI Taxonomy" id="706561"/>
    <lineage>
        <taxon>Eukaryota</taxon>
        <taxon>Fungi</taxon>
        <taxon>Dikarya</taxon>
        <taxon>Ascomycota</taxon>
        <taxon>Pezizomycotina</taxon>
        <taxon>Dothideomycetes</taxon>
        <taxon>Dothideomycetidae</taxon>
        <taxon>Mycosphaerellales</taxon>
        <taxon>Teratosphaeriaceae</taxon>
        <taxon>Salinomyces</taxon>
    </lineage>
</organism>
<protein>
    <submittedName>
        <fullName evidence="1">Uncharacterized protein</fullName>
    </submittedName>
</protein>
<proteinExistence type="predicted"/>
<comment type="caution">
    <text evidence="1">The sequence shown here is derived from an EMBL/GenBank/DDBJ whole genome shotgun (WGS) entry which is preliminary data.</text>
</comment>
<evidence type="ECO:0000313" key="2">
    <source>
        <dbReference type="Proteomes" id="UP000308549"/>
    </source>
</evidence>
<dbReference type="AlphaFoldDB" id="A0A4U0TJM4"/>
<dbReference type="OrthoDB" id="3821447at2759"/>
<evidence type="ECO:0000313" key="1">
    <source>
        <dbReference type="EMBL" id="TKA21882.1"/>
    </source>
</evidence>
<name>A0A4U0TJM4_9PEZI</name>
<dbReference type="EMBL" id="NAJL01000095">
    <property type="protein sequence ID" value="TKA21882.1"/>
    <property type="molecule type" value="Genomic_DNA"/>
</dbReference>
<accession>A0A4U0TJM4</accession>
<gene>
    <name evidence="1" type="ORF">B0A50_08618</name>
</gene>
<sequence length="147" mass="15920">MSASVFGINTTEPHVGVYTGFAGIKGPHPRMEYCCNHGIVYRPPGLPPQQIALAGDNCSQYCSLFVTLNAWLYCLTEEGDSVVNAFNVFDGRTVFETSGSLPRNGAFDPDSRDIKDYRRHSAGSRPSARKLLSLALALVTSTTIAFA</sequence>
<dbReference type="Proteomes" id="UP000308549">
    <property type="component" value="Unassembled WGS sequence"/>
</dbReference>